<name>A0AAV7HXB1_COTGL</name>
<evidence type="ECO:0000313" key="2">
    <source>
        <dbReference type="Proteomes" id="UP000826195"/>
    </source>
</evidence>
<proteinExistence type="predicted"/>
<keyword evidence="2" id="KW-1185">Reference proteome</keyword>
<gene>
    <name evidence="1" type="ORF">KQX54_006652</name>
</gene>
<dbReference type="EMBL" id="JAHXZJ010002982">
    <property type="protein sequence ID" value="KAH0534679.1"/>
    <property type="molecule type" value="Genomic_DNA"/>
</dbReference>
<dbReference type="Proteomes" id="UP000826195">
    <property type="component" value="Unassembled WGS sequence"/>
</dbReference>
<sequence>MNLRLLATKTWKTHLEVVSGSYSPYSKTSKDLYCRSTLDDNMRFVFAESFSVAAQRATREAEKGLL</sequence>
<evidence type="ECO:0000313" key="1">
    <source>
        <dbReference type="EMBL" id="KAH0534679.1"/>
    </source>
</evidence>
<protein>
    <submittedName>
        <fullName evidence="1">Uncharacterized protein</fullName>
    </submittedName>
</protein>
<reference evidence="1 2" key="1">
    <citation type="journal article" date="2021" name="J. Hered.">
        <title>A chromosome-level genome assembly of the parasitoid wasp, Cotesia glomerata (Hymenoptera: Braconidae).</title>
        <authorList>
            <person name="Pinto B.J."/>
            <person name="Weis J.J."/>
            <person name="Gamble T."/>
            <person name="Ode P.J."/>
            <person name="Paul R."/>
            <person name="Zaspel J.M."/>
        </authorList>
    </citation>
    <scope>NUCLEOTIDE SEQUENCE [LARGE SCALE GENOMIC DNA]</scope>
    <source>
        <strain evidence="1">CgM1</strain>
    </source>
</reference>
<dbReference type="AlphaFoldDB" id="A0AAV7HXB1"/>
<organism evidence="1 2">
    <name type="scientific">Cotesia glomerata</name>
    <name type="common">Lepidopteran parasitic wasp</name>
    <name type="synonym">Apanteles glomeratus</name>
    <dbReference type="NCBI Taxonomy" id="32391"/>
    <lineage>
        <taxon>Eukaryota</taxon>
        <taxon>Metazoa</taxon>
        <taxon>Ecdysozoa</taxon>
        <taxon>Arthropoda</taxon>
        <taxon>Hexapoda</taxon>
        <taxon>Insecta</taxon>
        <taxon>Pterygota</taxon>
        <taxon>Neoptera</taxon>
        <taxon>Endopterygota</taxon>
        <taxon>Hymenoptera</taxon>
        <taxon>Apocrita</taxon>
        <taxon>Ichneumonoidea</taxon>
        <taxon>Braconidae</taxon>
        <taxon>Microgastrinae</taxon>
        <taxon>Cotesia</taxon>
    </lineage>
</organism>
<comment type="caution">
    <text evidence="1">The sequence shown here is derived from an EMBL/GenBank/DDBJ whole genome shotgun (WGS) entry which is preliminary data.</text>
</comment>
<accession>A0AAV7HXB1</accession>